<feature type="transmembrane region" description="Helical" evidence="5">
    <location>
        <begin position="371"/>
        <end position="387"/>
    </location>
</feature>
<feature type="transmembrane region" description="Helical" evidence="5">
    <location>
        <begin position="424"/>
        <end position="448"/>
    </location>
</feature>
<evidence type="ECO:0000313" key="7">
    <source>
        <dbReference type="EMBL" id="CDF77473.1"/>
    </source>
</evidence>
<comment type="subcellular location">
    <subcellularLocation>
        <location evidence="1">Membrane</location>
        <topology evidence="1">Multi-pass membrane protein</topology>
    </subcellularLocation>
</comment>
<feature type="transmembrane region" description="Helical" evidence="5">
    <location>
        <begin position="454"/>
        <end position="475"/>
    </location>
</feature>
<dbReference type="Proteomes" id="UP000012073">
    <property type="component" value="Unassembled WGS sequence"/>
</dbReference>
<evidence type="ECO:0000256" key="5">
    <source>
        <dbReference type="SAM" id="Phobius"/>
    </source>
</evidence>
<evidence type="ECO:0000256" key="1">
    <source>
        <dbReference type="ARBA" id="ARBA00004141"/>
    </source>
</evidence>
<reference evidence="8" key="1">
    <citation type="journal article" date="2013" name="Proc. Natl. Acad. Sci. U.S.A.">
        <title>Genome structure and metabolic features in the red seaweed Chondrus crispus shed light on evolution of the Archaeplastida.</title>
        <authorList>
            <person name="Collen J."/>
            <person name="Porcel B."/>
            <person name="Carre W."/>
            <person name="Ball S.G."/>
            <person name="Chaparro C."/>
            <person name="Tonon T."/>
            <person name="Barbeyron T."/>
            <person name="Michel G."/>
            <person name="Noel B."/>
            <person name="Valentin K."/>
            <person name="Elias M."/>
            <person name="Artiguenave F."/>
            <person name="Arun A."/>
            <person name="Aury J.M."/>
            <person name="Barbosa-Neto J.F."/>
            <person name="Bothwell J.H."/>
            <person name="Bouget F.Y."/>
            <person name="Brillet L."/>
            <person name="Cabello-Hurtado F."/>
            <person name="Capella-Gutierrez S."/>
            <person name="Charrier B."/>
            <person name="Cladiere L."/>
            <person name="Cock J.M."/>
            <person name="Coelho S.M."/>
            <person name="Colleoni C."/>
            <person name="Czjzek M."/>
            <person name="Da Silva C."/>
            <person name="Delage L."/>
            <person name="Denoeud F."/>
            <person name="Deschamps P."/>
            <person name="Dittami S.M."/>
            <person name="Gabaldon T."/>
            <person name="Gachon C.M."/>
            <person name="Groisillier A."/>
            <person name="Herve C."/>
            <person name="Jabbari K."/>
            <person name="Katinka M."/>
            <person name="Kloareg B."/>
            <person name="Kowalczyk N."/>
            <person name="Labadie K."/>
            <person name="Leblanc C."/>
            <person name="Lopez P.J."/>
            <person name="McLachlan D.H."/>
            <person name="Meslet-Cladiere L."/>
            <person name="Moustafa A."/>
            <person name="Nehr Z."/>
            <person name="Nyvall Collen P."/>
            <person name="Panaud O."/>
            <person name="Partensky F."/>
            <person name="Poulain J."/>
            <person name="Rensing S.A."/>
            <person name="Rousvoal S."/>
            <person name="Samson G."/>
            <person name="Symeonidi A."/>
            <person name="Weissenbach J."/>
            <person name="Zambounis A."/>
            <person name="Wincker P."/>
            <person name="Boyen C."/>
        </authorList>
    </citation>
    <scope>NUCLEOTIDE SEQUENCE [LARGE SCALE GENOMIC DNA]</scope>
    <source>
        <strain evidence="8">cv. Stackhouse</strain>
    </source>
</reference>
<feature type="transmembrane region" description="Helical" evidence="5">
    <location>
        <begin position="136"/>
        <end position="155"/>
    </location>
</feature>
<dbReference type="Pfam" id="PF07690">
    <property type="entry name" value="MFS_1"/>
    <property type="match status" value="1"/>
</dbReference>
<dbReference type="GO" id="GO:0015291">
    <property type="term" value="F:secondary active transmembrane transporter activity"/>
    <property type="evidence" value="ECO:0007669"/>
    <property type="project" value="UniProtKB-ARBA"/>
</dbReference>
<feature type="transmembrane region" description="Helical" evidence="5">
    <location>
        <begin position="201"/>
        <end position="220"/>
    </location>
</feature>
<dbReference type="Gramene" id="CDF77473">
    <property type="protein sequence ID" value="CDF77473"/>
    <property type="gene ID" value="CHC_T00007970001"/>
</dbReference>
<gene>
    <name evidence="7" type="ORF">CHC_T00007970001</name>
</gene>
<evidence type="ECO:0000256" key="4">
    <source>
        <dbReference type="ARBA" id="ARBA00023136"/>
    </source>
</evidence>
<dbReference type="SUPFAM" id="SSF103473">
    <property type="entry name" value="MFS general substrate transporter"/>
    <property type="match status" value="1"/>
</dbReference>
<dbReference type="Gene3D" id="1.20.1250.20">
    <property type="entry name" value="MFS general substrate transporter like domains"/>
    <property type="match status" value="2"/>
</dbReference>
<feature type="domain" description="Major facilitator superfamily (MFS) profile" evidence="6">
    <location>
        <begin position="68"/>
        <end position="482"/>
    </location>
</feature>
<evidence type="ECO:0000256" key="3">
    <source>
        <dbReference type="ARBA" id="ARBA00022989"/>
    </source>
</evidence>
<keyword evidence="4 5" id="KW-0472">Membrane</keyword>
<dbReference type="PANTHER" id="PTHR11662:SF399">
    <property type="entry name" value="FI19708P1-RELATED"/>
    <property type="match status" value="1"/>
</dbReference>
<dbReference type="EMBL" id="HG001523">
    <property type="protein sequence ID" value="CDF77473.1"/>
    <property type="molecule type" value="Genomic_DNA"/>
</dbReference>
<feature type="transmembrane region" description="Helical" evidence="5">
    <location>
        <begin position="226"/>
        <end position="245"/>
    </location>
</feature>
<dbReference type="PhylomeDB" id="S0F3V1"/>
<keyword evidence="2 5" id="KW-0812">Transmembrane</keyword>
<dbReference type="OMA" id="RVVTTWF"/>
<name>S0F3V1_CHOCR</name>
<keyword evidence="8" id="KW-1185">Reference proteome</keyword>
<protein>
    <recommendedName>
        <fullName evidence="6">Major facilitator superfamily (MFS) profile domain-containing protein</fullName>
    </recommendedName>
</protein>
<dbReference type="InterPro" id="IPR044777">
    <property type="entry name" value="SLC17A9-like"/>
</dbReference>
<dbReference type="OrthoDB" id="2250022at2759"/>
<proteinExistence type="predicted"/>
<organism evidence="7 8">
    <name type="scientific">Chondrus crispus</name>
    <name type="common">Carrageen Irish moss</name>
    <name type="synonym">Polymorpha crispa</name>
    <dbReference type="NCBI Taxonomy" id="2769"/>
    <lineage>
        <taxon>Eukaryota</taxon>
        <taxon>Rhodophyta</taxon>
        <taxon>Florideophyceae</taxon>
        <taxon>Rhodymeniophycidae</taxon>
        <taxon>Gigartinales</taxon>
        <taxon>Gigartinaceae</taxon>
        <taxon>Chondrus</taxon>
    </lineage>
</organism>
<dbReference type="InterPro" id="IPR011701">
    <property type="entry name" value="MFS"/>
</dbReference>
<dbReference type="FunFam" id="1.20.1250.20:FF:000423">
    <property type="entry name" value="Putative inorganic phosphate cotransporter-like Protein"/>
    <property type="match status" value="1"/>
</dbReference>
<accession>S0F3V1</accession>
<feature type="transmembrane region" description="Helical" evidence="5">
    <location>
        <begin position="294"/>
        <end position="314"/>
    </location>
</feature>
<dbReference type="PROSITE" id="PS50850">
    <property type="entry name" value="MFS"/>
    <property type="match status" value="1"/>
</dbReference>
<dbReference type="KEGG" id="ccp:CHC_T00007970001"/>
<dbReference type="GeneID" id="17320045"/>
<dbReference type="InterPro" id="IPR020846">
    <property type="entry name" value="MFS_dom"/>
</dbReference>
<sequence length="482" mass="52281">MNTHRLPSSPHSSKIAFLSTPVPFLPLQRSRFPHLSSKRILVPIRRPPRRCSAVNKPNWTARIHDTPPDFDSQLSSAESGVAGWLINISVAILPMAKYYGWSQTTVGVIQSAFFWGYVLTQIPGGYLADKYGGKQVLAAGVVVWSAMTILTPLAASTNLGVLLLARALLGVGEGVAMPAMNNMISKWVPETERSRSLSLTYSGMYLGSVVGLLLCPAFIVSFGWQSVFYFFGALGFFWWAAWQFWTKSTPELSTTMSEKERAYINSKMRAGAANKSSLPTSVPWKLLFSKKATWGIIIAHFCATWGYFVLLIWLPTYFNQQLGFDLAASSFLSVMPWLAMFVSANAGGFIADAMRARNISITTVRKTMQSIGFLGPAAFLALVSTTTDPAMAVTYMTTALALGSFSQSGVYANHQDIGPAFSGILLGISNTGAAIPGIVGVALTGYILDTTGSWSLVFGIAIFFYLFGTVAYNALGTGERVF</sequence>
<dbReference type="InterPro" id="IPR036259">
    <property type="entry name" value="MFS_trans_sf"/>
</dbReference>
<dbReference type="FunFam" id="1.20.1250.20:FF:000058">
    <property type="entry name" value="ascorbate transporter, chloroplastic isoform X1"/>
    <property type="match status" value="1"/>
</dbReference>
<feature type="transmembrane region" description="Helical" evidence="5">
    <location>
        <begin position="326"/>
        <end position="350"/>
    </location>
</feature>
<dbReference type="GO" id="GO:0016020">
    <property type="term" value="C:membrane"/>
    <property type="evidence" value="ECO:0007669"/>
    <property type="project" value="UniProtKB-SubCell"/>
</dbReference>
<evidence type="ECO:0000259" key="6">
    <source>
        <dbReference type="PROSITE" id="PS50850"/>
    </source>
</evidence>
<dbReference type="RefSeq" id="XP_005712347.1">
    <property type="nucleotide sequence ID" value="XM_005712290.1"/>
</dbReference>
<dbReference type="PANTHER" id="PTHR11662">
    <property type="entry name" value="SOLUTE CARRIER FAMILY 17"/>
    <property type="match status" value="1"/>
</dbReference>
<evidence type="ECO:0000256" key="2">
    <source>
        <dbReference type="ARBA" id="ARBA00022692"/>
    </source>
</evidence>
<evidence type="ECO:0000313" key="8">
    <source>
        <dbReference type="Proteomes" id="UP000012073"/>
    </source>
</evidence>
<keyword evidence="3 5" id="KW-1133">Transmembrane helix</keyword>
<dbReference type="CDD" id="cd17380">
    <property type="entry name" value="MFS_SLC17A9_like"/>
    <property type="match status" value="1"/>
</dbReference>
<dbReference type="AlphaFoldDB" id="S0F3V1"/>
<dbReference type="InterPro" id="IPR050382">
    <property type="entry name" value="MFS_Na/Anion_cotransporter"/>
</dbReference>